<evidence type="ECO:0000259" key="2">
    <source>
        <dbReference type="Pfam" id="PF07589"/>
    </source>
</evidence>
<feature type="chain" id="PRO_5019300111" evidence="1">
    <location>
        <begin position="19"/>
        <end position="193"/>
    </location>
</feature>
<gene>
    <name evidence="3" type="ORF">EJO50_15600</name>
</gene>
<dbReference type="NCBIfam" id="TIGR02595">
    <property type="entry name" value="PEP_CTERM"/>
    <property type="match status" value="1"/>
</dbReference>
<accession>A0A3S8ZWG4</accession>
<keyword evidence="4" id="KW-1185">Reference proteome</keyword>
<dbReference type="EMBL" id="CP034433">
    <property type="protein sequence ID" value="AZN37765.1"/>
    <property type="molecule type" value="Genomic_DNA"/>
</dbReference>
<dbReference type="Pfam" id="PF07589">
    <property type="entry name" value="PEP-CTERM"/>
    <property type="match status" value="1"/>
</dbReference>
<name>A0A3S8ZWG4_9NEIS</name>
<dbReference type="Proteomes" id="UP000282438">
    <property type="component" value="Chromosome"/>
</dbReference>
<dbReference type="RefSeq" id="WP_125975701.1">
    <property type="nucleotide sequence ID" value="NZ_CP034433.1"/>
</dbReference>
<feature type="domain" description="Ice-binding protein C-terminal" evidence="2">
    <location>
        <begin position="165"/>
        <end position="188"/>
    </location>
</feature>
<evidence type="ECO:0000256" key="1">
    <source>
        <dbReference type="SAM" id="SignalP"/>
    </source>
</evidence>
<sequence>MLKKLTLAVLFVSSASQAAVFDFSGSINTHKDIVKLGFTLNQSNTAVKVWTDSFRAGVNFDPITAVWKKSGQEWNLIGQNDDDSSIAAGQTRFDSGLQFASLSAGEYLFTIATFNNFALGTVLGSGFKYDREAPIRLEDWSQPANALNMGKNWSVHLSGVDTVTPVPEPETYALMGMGLIGLLGAARRRKNLG</sequence>
<dbReference type="OrthoDB" id="6365843at2"/>
<reference evidence="3 4" key="1">
    <citation type="submission" date="2018-12" db="EMBL/GenBank/DDBJ databases">
        <title>Complete genome sequence of Iodobacter sp. H11R3.</title>
        <authorList>
            <person name="Bae J.-W."/>
        </authorList>
    </citation>
    <scope>NUCLEOTIDE SEQUENCE [LARGE SCALE GENOMIC DNA]</scope>
    <source>
        <strain evidence="3 4">H11R3</strain>
    </source>
</reference>
<dbReference type="AlphaFoldDB" id="A0A3S8ZWG4"/>
<protein>
    <submittedName>
        <fullName evidence="3">PEP-CTERM sorting domain-containing protein</fullName>
    </submittedName>
</protein>
<feature type="signal peptide" evidence="1">
    <location>
        <begin position="1"/>
        <end position="18"/>
    </location>
</feature>
<dbReference type="InterPro" id="IPR013424">
    <property type="entry name" value="Ice-binding_C"/>
</dbReference>
<dbReference type="KEGG" id="iod:EJO50_15600"/>
<proteinExistence type="predicted"/>
<evidence type="ECO:0000313" key="4">
    <source>
        <dbReference type="Proteomes" id="UP000282438"/>
    </source>
</evidence>
<organism evidence="3 4">
    <name type="scientific">Iodobacter ciconiae</name>
    <dbReference type="NCBI Taxonomy" id="2496266"/>
    <lineage>
        <taxon>Bacteria</taxon>
        <taxon>Pseudomonadati</taxon>
        <taxon>Pseudomonadota</taxon>
        <taxon>Betaproteobacteria</taxon>
        <taxon>Neisseriales</taxon>
        <taxon>Chitinibacteraceae</taxon>
        <taxon>Iodobacter</taxon>
    </lineage>
</organism>
<dbReference type="NCBIfam" id="NF038127">
    <property type="entry name" value="FDP_fam"/>
    <property type="match status" value="1"/>
</dbReference>
<keyword evidence="1" id="KW-0732">Signal</keyword>
<evidence type="ECO:0000313" key="3">
    <source>
        <dbReference type="EMBL" id="AZN37765.1"/>
    </source>
</evidence>